<evidence type="ECO:0000313" key="2">
    <source>
        <dbReference type="Proteomes" id="UP000288052"/>
    </source>
</evidence>
<gene>
    <name evidence="1" type="ORF">D2E22_1699</name>
</gene>
<dbReference type="EMBL" id="QXGI01000008">
    <property type="protein sequence ID" value="RSX46127.1"/>
    <property type="molecule type" value="Genomic_DNA"/>
</dbReference>
<sequence>MTTITCDDAQRICFVTTDDARELAIPYQAVASWKALLNLGSYDEALDAIIDHTKPGADPIDWADKYEVLAGQDDPQPVAPRISLFAMPAAASQGRSALSGLEDVLAGLEQDFVNQVKQGGMR</sequence>
<reference evidence="1 2" key="1">
    <citation type="submission" date="2018-09" db="EMBL/GenBank/DDBJ databases">
        <title>Characterization of the phylogenetic diversity of five novel species belonging to the genus Bifidobacterium.</title>
        <authorList>
            <person name="Lugli G.A."/>
            <person name="Duranti S."/>
            <person name="Milani C."/>
        </authorList>
    </citation>
    <scope>NUCLEOTIDE SEQUENCE [LARGE SCALE GENOMIC DNA]</scope>
    <source>
        <strain evidence="1 2">2020B</strain>
    </source>
</reference>
<proteinExistence type="predicted"/>
<evidence type="ECO:0000313" key="1">
    <source>
        <dbReference type="EMBL" id="RSX46127.1"/>
    </source>
</evidence>
<comment type="caution">
    <text evidence="1">The sequence shown here is derived from an EMBL/GenBank/DDBJ whole genome shotgun (WGS) entry which is preliminary data.</text>
</comment>
<accession>A0A430F5C4</accession>
<dbReference type="AlphaFoldDB" id="A0A430F5C4"/>
<dbReference type="Proteomes" id="UP000288052">
    <property type="component" value="Unassembled WGS sequence"/>
</dbReference>
<protein>
    <submittedName>
        <fullName evidence="1">Uncharacterized protein</fullName>
    </submittedName>
</protein>
<dbReference type="RefSeq" id="WP_126032690.1">
    <property type="nucleotide sequence ID" value="NZ_QXGI01000008.1"/>
</dbReference>
<keyword evidence="2" id="KW-1185">Reference proteome</keyword>
<organism evidence="1 2">
    <name type="scientific">Bifidobacterium castoris</name>
    <dbReference type="NCBI Taxonomy" id="2306972"/>
    <lineage>
        <taxon>Bacteria</taxon>
        <taxon>Bacillati</taxon>
        <taxon>Actinomycetota</taxon>
        <taxon>Actinomycetes</taxon>
        <taxon>Bifidobacteriales</taxon>
        <taxon>Bifidobacteriaceae</taxon>
        <taxon>Bifidobacterium</taxon>
    </lineage>
</organism>
<name>A0A430F5C4_9BIFI</name>